<proteinExistence type="predicted"/>
<name>A0A096HH99_COMTE</name>
<accession>A0A096HH99</accession>
<evidence type="ECO:0000313" key="1">
    <source>
        <dbReference type="EMBL" id="KGH28262.1"/>
    </source>
</evidence>
<dbReference type="EMBL" id="AWOR01000051">
    <property type="protein sequence ID" value="KGH28262.1"/>
    <property type="molecule type" value="Genomic_DNA"/>
</dbReference>
<protein>
    <submittedName>
        <fullName evidence="1">Uncharacterized protein</fullName>
    </submittedName>
</protein>
<comment type="caution">
    <text evidence="1">The sequence shown here is derived from an EMBL/GenBank/DDBJ whole genome shotgun (WGS) entry which is preliminary data.</text>
</comment>
<gene>
    <name evidence="1" type="ORF">P353_15950</name>
</gene>
<sequence>MYNAVLKKAVSCPILKLMDEETCNVMLGSDIHLGESAHR</sequence>
<organism evidence="1 2">
    <name type="scientific">Comamonas testosteroni</name>
    <name type="common">Pseudomonas testosteroni</name>
    <dbReference type="NCBI Taxonomy" id="285"/>
    <lineage>
        <taxon>Bacteria</taxon>
        <taxon>Pseudomonadati</taxon>
        <taxon>Pseudomonadota</taxon>
        <taxon>Betaproteobacteria</taxon>
        <taxon>Burkholderiales</taxon>
        <taxon>Comamonadaceae</taxon>
        <taxon>Comamonas</taxon>
    </lineage>
</organism>
<evidence type="ECO:0000313" key="2">
    <source>
        <dbReference type="Proteomes" id="UP000029553"/>
    </source>
</evidence>
<dbReference type="AlphaFoldDB" id="A0A096HH99"/>
<reference evidence="1 2" key="1">
    <citation type="submission" date="2013-09" db="EMBL/GenBank/DDBJ databases">
        <title>High correlation between genotypes and phenotypes of environmental bacteria Comamonas testosteroni strains.</title>
        <authorList>
            <person name="Liu L."/>
            <person name="Zhu W."/>
            <person name="Xia X."/>
            <person name="Xu B."/>
            <person name="Luo M."/>
            <person name="Wang G."/>
        </authorList>
    </citation>
    <scope>NUCLEOTIDE SEQUENCE [LARGE SCALE GENOMIC DNA]</scope>
    <source>
        <strain evidence="1 2">JL40</strain>
    </source>
</reference>
<dbReference type="Proteomes" id="UP000029553">
    <property type="component" value="Unassembled WGS sequence"/>
</dbReference>